<feature type="chain" id="PRO_5041970660" description="Glycine zipper domain-containing protein" evidence="2">
    <location>
        <begin position="18"/>
        <end position="165"/>
    </location>
</feature>
<evidence type="ECO:0000256" key="1">
    <source>
        <dbReference type="SAM" id="MobiDB-lite"/>
    </source>
</evidence>
<dbReference type="KEGG" id="slom:PXH66_00515"/>
<dbReference type="EMBL" id="CP119075">
    <property type="protein sequence ID" value="WED65329.1"/>
    <property type="molecule type" value="Genomic_DNA"/>
</dbReference>
<dbReference type="AlphaFoldDB" id="A0AAF0CPL2"/>
<evidence type="ECO:0000313" key="3">
    <source>
        <dbReference type="EMBL" id="WED65329.1"/>
    </source>
</evidence>
<accession>A0AAF0CPL2</accession>
<organism evidence="3 4">
    <name type="scientific">Synoicihabitans lomoniglobus</name>
    <dbReference type="NCBI Taxonomy" id="2909285"/>
    <lineage>
        <taxon>Bacteria</taxon>
        <taxon>Pseudomonadati</taxon>
        <taxon>Verrucomicrobiota</taxon>
        <taxon>Opitutia</taxon>
        <taxon>Opitutales</taxon>
        <taxon>Opitutaceae</taxon>
        <taxon>Synoicihabitans</taxon>
    </lineage>
</organism>
<feature type="signal peptide" evidence="2">
    <location>
        <begin position="1"/>
        <end position="17"/>
    </location>
</feature>
<name>A0AAF0CPL2_9BACT</name>
<evidence type="ECO:0000256" key="2">
    <source>
        <dbReference type="SAM" id="SignalP"/>
    </source>
</evidence>
<protein>
    <recommendedName>
        <fullName evidence="5">Glycine zipper domain-containing protein</fullName>
    </recommendedName>
</protein>
<dbReference type="RefSeq" id="WP_330929276.1">
    <property type="nucleotide sequence ID" value="NZ_CP119075.1"/>
</dbReference>
<evidence type="ECO:0000313" key="4">
    <source>
        <dbReference type="Proteomes" id="UP001218638"/>
    </source>
</evidence>
<evidence type="ECO:0008006" key="5">
    <source>
        <dbReference type="Google" id="ProtNLM"/>
    </source>
</evidence>
<proteinExistence type="predicted"/>
<keyword evidence="2" id="KW-0732">Signal</keyword>
<reference evidence="3" key="1">
    <citation type="submission" date="2023-03" db="EMBL/GenBank/DDBJ databases">
        <title>Lomoglobus Profundus gen. nov., sp. nov., a novel member of the phylum Verrucomicrobia, isolated from deep-marine sediment of South China Sea.</title>
        <authorList>
            <person name="Ahmad T."/>
            <person name="Ishaq S.E."/>
            <person name="Wang F."/>
        </authorList>
    </citation>
    <scope>NUCLEOTIDE SEQUENCE</scope>
    <source>
        <strain evidence="3">LMO-M01</strain>
    </source>
</reference>
<keyword evidence="4" id="KW-1185">Reference proteome</keyword>
<feature type="region of interest" description="Disordered" evidence="1">
    <location>
        <begin position="62"/>
        <end position="112"/>
    </location>
</feature>
<feature type="compositionally biased region" description="Basic and acidic residues" evidence="1">
    <location>
        <begin position="62"/>
        <end position="110"/>
    </location>
</feature>
<gene>
    <name evidence="3" type="ORF">PXH66_00515</name>
</gene>
<dbReference type="Proteomes" id="UP001218638">
    <property type="component" value="Chromosome"/>
</dbReference>
<sequence length="165" mass="19160">MKNTLIALAAITTVAFAPRPAAALGDKEAAILGGIIGGVVIGAAIDNALDGDGFVEVSYHHSDRGRHDRGDYRGNRGGDRHDRNDHGDRGRRDWDRGRDHGRDRDYGHGHNDRHRGHWTYRTVKVWIPKRTYYTYDRWGNRVRHFERGYWTHRREKVWVPNRGRW</sequence>